<protein>
    <recommendedName>
        <fullName evidence="4">DUF2845 domain-containing protein</fullName>
    </recommendedName>
</protein>
<dbReference type="Proteomes" id="UP000028073">
    <property type="component" value="Unassembled WGS sequence"/>
</dbReference>
<keyword evidence="3" id="KW-1185">Reference proteome</keyword>
<evidence type="ECO:0000313" key="3">
    <source>
        <dbReference type="Proteomes" id="UP000028073"/>
    </source>
</evidence>
<evidence type="ECO:0000313" key="2">
    <source>
        <dbReference type="EMBL" id="KEQ17310.1"/>
    </source>
</evidence>
<dbReference type="EMBL" id="JOKH01000003">
    <property type="protein sequence ID" value="KEQ17310.1"/>
    <property type="molecule type" value="Genomic_DNA"/>
</dbReference>
<keyword evidence="1" id="KW-0732">Signal</keyword>
<dbReference type="Pfam" id="PF11006">
    <property type="entry name" value="DUF2845"/>
    <property type="match status" value="1"/>
</dbReference>
<sequence>MLRKPVNKIAPSLVLSLALALPATSHAMRCGTHLVQKGDLKYEVSSKCGQPEYRESTGYIDEERRGKRIKVLGLEEWVYKISSSYYRLEFKGNELVKIESRGRI</sequence>
<comment type="caution">
    <text evidence="2">The sequence shown here is derived from an EMBL/GenBank/DDBJ whole genome shotgun (WGS) entry which is preliminary data.</text>
</comment>
<gene>
    <name evidence="2" type="ORF">GZ78_15980</name>
</gene>
<dbReference type="STRING" id="1137799.GZ78_15980"/>
<feature type="signal peptide" evidence="1">
    <location>
        <begin position="1"/>
        <end position="27"/>
    </location>
</feature>
<dbReference type="AlphaFoldDB" id="A0A081NFT7"/>
<dbReference type="InterPro" id="IPR021268">
    <property type="entry name" value="DUF2845"/>
</dbReference>
<evidence type="ECO:0000256" key="1">
    <source>
        <dbReference type="SAM" id="SignalP"/>
    </source>
</evidence>
<accession>A0A081NFT7</accession>
<organism evidence="2 3">
    <name type="scientific">Endozoicomonas numazuensis</name>
    <dbReference type="NCBI Taxonomy" id="1137799"/>
    <lineage>
        <taxon>Bacteria</taxon>
        <taxon>Pseudomonadati</taxon>
        <taxon>Pseudomonadota</taxon>
        <taxon>Gammaproteobacteria</taxon>
        <taxon>Oceanospirillales</taxon>
        <taxon>Endozoicomonadaceae</taxon>
        <taxon>Endozoicomonas</taxon>
    </lineage>
</organism>
<name>A0A081NFT7_9GAMM</name>
<feature type="chain" id="PRO_5001760772" description="DUF2845 domain-containing protein" evidence="1">
    <location>
        <begin position="28"/>
        <end position="104"/>
    </location>
</feature>
<proteinExistence type="predicted"/>
<reference evidence="2 3" key="1">
    <citation type="submission" date="2014-06" db="EMBL/GenBank/DDBJ databases">
        <title>Whole Genome Sequences of Three Symbiotic Endozoicomonas Bacteria.</title>
        <authorList>
            <person name="Neave M.J."/>
            <person name="Apprill A."/>
            <person name="Voolstra C.R."/>
        </authorList>
    </citation>
    <scope>NUCLEOTIDE SEQUENCE [LARGE SCALE GENOMIC DNA]</scope>
    <source>
        <strain evidence="2 3">DSM 25634</strain>
    </source>
</reference>
<evidence type="ECO:0008006" key="4">
    <source>
        <dbReference type="Google" id="ProtNLM"/>
    </source>
</evidence>